<accession>D0KY43</accession>
<feature type="binding site" evidence="12">
    <location>
        <position position="41"/>
    </location>
    <ligand>
        <name>FAD</name>
        <dbReference type="ChEBI" id="CHEBI:57692"/>
    </ligand>
</feature>
<dbReference type="PIRSF" id="PIRSF006268">
    <property type="entry name" value="ApbE"/>
    <property type="match status" value="1"/>
</dbReference>
<protein>
    <recommendedName>
        <fullName evidence="3 11">FAD:protein FMN transferase</fullName>
        <ecNumber evidence="2 11">2.7.1.180</ecNumber>
    </recommendedName>
    <alternativeName>
        <fullName evidence="9 11">Flavin transferase</fullName>
    </alternativeName>
</protein>
<dbReference type="AlphaFoldDB" id="D0KY43"/>
<dbReference type="PANTHER" id="PTHR30040">
    <property type="entry name" value="THIAMINE BIOSYNTHESIS LIPOPROTEIN APBE"/>
    <property type="match status" value="1"/>
</dbReference>
<keyword evidence="14" id="KW-1003">Cell membrane</keyword>
<dbReference type="PANTHER" id="PTHR30040:SF2">
    <property type="entry name" value="FAD:PROTEIN FMN TRANSFERASE"/>
    <property type="match status" value="1"/>
</dbReference>
<keyword evidence="5 11" id="KW-0808">Transferase</keyword>
<dbReference type="RefSeq" id="WP_012823402.1">
    <property type="nucleotide sequence ID" value="NC_013422.1"/>
</dbReference>
<dbReference type="GO" id="GO:0046872">
    <property type="term" value="F:metal ion binding"/>
    <property type="evidence" value="ECO:0007669"/>
    <property type="project" value="UniProtKB-UniRule"/>
</dbReference>
<keyword evidence="14 15" id="KW-0449">Lipoprotein</keyword>
<dbReference type="SUPFAM" id="SSF143631">
    <property type="entry name" value="ApbE-like"/>
    <property type="match status" value="1"/>
</dbReference>
<evidence type="ECO:0000256" key="5">
    <source>
        <dbReference type="ARBA" id="ARBA00022679"/>
    </source>
</evidence>
<organism evidence="15 16">
    <name type="scientific">Halothiobacillus neapolitanus (strain ATCC 23641 / DSM 15147 / CIP 104769 / NCIMB 8539 / c2)</name>
    <name type="common">Thiobacillus neapolitanus</name>
    <dbReference type="NCBI Taxonomy" id="555778"/>
    <lineage>
        <taxon>Bacteria</taxon>
        <taxon>Pseudomonadati</taxon>
        <taxon>Pseudomonadota</taxon>
        <taxon>Gammaproteobacteria</taxon>
        <taxon>Chromatiales</taxon>
        <taxon>Halothiobacillaceae</taxon>
        <taxon>Halothiobacillus</taxon>
    </lineage>
</organism>
<dbReference type="Pfam" id="PF02424">
    <property type="entry name" value="ApbE"/>
    <property type="match status" value="1"/>
</dbReference>
<evidence type="ECO:0000256" key="6">
    <source>
        <dbReference type="ARBA" id="ARBA00022723"/>
    </source>
</evidence>
<keyword evidence="4 11" id="KW-0285">Flavoprotein</keyword>
<evidence type="ECO:0000256" key="3">
    <source>
        <dbReference type="ARBA" id="ARBA00016337"/>
    </source>
</evidence>
<dbReference type="PROSITE" id="PS51257">
    <property type="entry name" value="PROKAR_LIPOPROTEIN"/>
    <property type="match status" value="1"/>
</dbReference>
<evidence type="ECO:0000256" key="12">
    <source>
        <dbReference type="PIRSR" id="PIRSR006268-1"/>
    </source>
</evidence>
<dbReference type="InterPro" id="IPR024932">
    <property type="entry name" value="ApbE"/>
</dbReference>
<evidence type="ECO:0000256" key="4">
    <source>
        <dbReference type="ARBA" id="ARBA00022630"/>
    </source>
</evidence>
<dbReference type="GO" id="GO:0005886">
    <property type="term" value="C:plasma membrane"/>
    <property type="evidence" value="ECO:0007669"/>
    <property type="project" value="UniProtKB-SubCell"/>
</dbReference>
<evidence type="ECO:0000256" key="14">
    <source>
        <dbReference type="RuleBase" id="RU363002"/>
    </source>
</evidence>
<feature type="binding site" evidence="12">
    <location>
        <position position="184"/>
    </location>
    <ligand>
        <name>FAD</name>
        <dbReference type="ChEBI" id="CHEBI:57692"/>
    </ligand>
</feature>
<proteinExistence type="inferred from homology"/>
<keyword evidence="16" id="KW-1185">Reference proteome</keyword>
<feature type="binding site" evidence="12">
    <location>
        <position position="76"/>
    </location>
    <ligand>
        <name>FAD</name>
        <dbReference type="ChEBI" id="CHEBI:57692"/>
    </ligand>
</feature>
<evidence type="ECO:0000313" key="15">
    <source>
        <dbReference type="EMBL" id="ACX95366.1"/>
    </source>
</evidence>
<evidence type="ECO:0000256" key="1">
    <source>
        <dbReference type="ARBA" id="ARBA00008282"/>
    </source>
</evidence>
<dbReference type="Gene3D" id="3.10.520.10">
    <property type="entry name" value="ApbE-like domains"/>
    <property type="match status" value="1"/>
</dbReference>
<evidence type="ECO:0000256" key="7">
    <source>
        <dbReference type="ARBA" id="ARBA00022827"/>
    </source>
</evidence>
<feature type="binding site" evidence="13">
    <location>
        <position position="181"/>
    </location>
    <ligand>
        <name>Mg(2+)</name>
        <dbReference type="ChEBI" id="CHEBI:18420"/>
    </ligand>
</feature>
<feature type="binding site" evidence="12">
    <location>
        <begin position="117"/>
        <end position="119"/>
    </location>
    <ligand>
        <name>FAD</name>
        <dbReference type="ChEBI" id="CHEBI:57692"/>
    </ligand>
</feature>
<dbReference type="HOGENOM" id="CLU_044403_1_2_6"/>
<dbReference type="InterPro" id="IPR003374">
    <property type="entry name" value="ApbE-like_sf"/>
</dbReference>
<reference evidence="15 16" key="1">
    <citation type="submission" date="2009-10" db="EMBL/GenBank/DDBJ databases">
        <title>Complete sequence of Halothiobacillus neapolitanus c2.</title>
        <authorList>
            <consortium name="US DOE Joint Genome Institute"/>
            <person name="Lucas S."/>
            <person name="Copeland A."/>
            <person name="Lapidus A."/>
            <person name="Glavina del Rio T."/>
            <person name="Tice H."/>
            <person name="Bruce D."/>
            <person name="Goodwin L."/>
            <person name="Pitluck S."/>
            <person name="Davenport K."/>
            <person name="Brettin T."/>
            <person name="Detter J.C."/>
            <person name="Han C."/>
            <person name="Tapia R."/>
            <person name="Larimer F."/>
            <person name="Land M."/>
            <person name="Hauser L."/>
            <person name="Kyrpides N."/>
            <person name="Mikhailova N."/>
            <person name="Kerfeld C."/>
            <person name="Cannon G."/>
            <person name="Heinhort S."/>
        </authorList>
    </citation>
    <scope>NUCLEOTIDE SEQUENCE [LARGE SCALE GENOMIC DNA]</scope>
    <source>
        <strain evidence="16">ATCC 23641 / c2</strain>
    </source>
</reference>
<comment type="catalytic activity">
    <reaction evidence="10 11 14">
        <text>L-threonyl-[protein] + FAD = FMN-L-threonyl-[protein] + AMP + H(+)</text>
        <dbReference type="Rhea" id="RHEA:36847"/>
        <dbReference type="Rhea" id="RHEA-COMP:11060"/>
        <dbReference type="Rhea" id="RHEA-COMP:11061"/>
        <dbReference type="ChEBI" id="CHEBI:15378"/>
        <dbReference type="ChEBI" id="CHEBI:30013"/>
        <dbReference type="ChEBI" id="CHEBI:57692"/>
        <dbReference type="ChEBI" id="CHEBI:74257"/>
        <dbReference type="ChEBI" id="CHEBI:456215"/>
        <dbReference type="EC" id="2.7.1.180"/>
    </reaction>
</comment>
<feature type="binding site" evidence="13">
    <location>
        <position position="298"/>
    </location>
    <ligand>
        <name>Mg(2+)</name>
        <dbReference type="ChEBI" id="CHEBI:18420"/>
    </ligand>
</feature>
<evidence type="ECO:0000256" key="8">
    <source>
        <dbReference type="ARBA" id="ARBA00022842"/>
    </source>
</evidence>
<dbReference type="KEGG" id="hna:Hneap_0511"/>
<keyword evidence="14" id="KW-0997">Cell inner membrane</keyword>
<sequence>MPTRRQFLTTVAGLTVSPLLLSGCSTHQTQIVEEGFTVFNMPMTLRFANESPKAITQTVNAAAGIVEPLYRRIHPWKPSDLTRLNAQLATHGKATTTPEIIDLINISRTLFEGTDGAFDPTIGALIAAWGFHNSHVTESHPLPTEAFLDAWLEHRPTMNDVHVDGLEVSVTNRRVQFDFNGCAEGYAGHLVIQAAEKAGITNCLFDTGGDLFMIGQAGDKPWHLAIENPLKRGVLASIDLSGHTAPNGHQSLNSSGNYEHRFIYKGEAYSHIINPKTARPVRRIAGSTVWANHYAISDGATKGAMMLEPEQVPDMVRKLKLDGVLFMEETGQLWMNQRMQDKLRLVEPVAGLTATHLITE</sequence>
<keyword evidence="8 11" id="KW-0460">Magnesium</keyword>
<keyword evidence="6 11" id="KW-0479">Metal-binding</keyword>
<comment type="function">
    <text evidence="14">Flavin transferase that catalyzes the transfer of the FMN moiety of FAD and its covalent binding to the hydroxyl group of a threonine residue in a target flavoprotein.</text>
</comment>
<dbReference type="eggNOG" id="COG1477">
    <property type="taxonomic scope" value="Bacteria"/>
</dbReference>
<evidence type="ECO:0000313" key="16">
    <source>
        <dbReference type="Proteomes" id="UP000009102"/>
    </source>
</evidence>
<gene>
    <name evidence="15" type="ordered locus">Hneap_0511</name>
</gene>
<feature type="binding site" evidence="12">
    <location>
        <position position="178"/>
    </location>
    <ligand>
        <name>FAD</name>
        <dbReference type="ChEBI" id="CHEBI:57692"/>
    </ligand>
</feature>
<dbReference type="Proteomes" id="UP000009102">
    <property type="component" value="Chromosome"/>
</dbReference>
<dbReference type="STRING" id="555778.Hneap_0511"/>
<comment type="similarity">
    <text evidence="1 11 14">Belongs to the ApbE family.</text>
</comment>
<dbReference type="EMBL" id="CP001801">
    <property type="protein sequence ID" value="ACX95366.1"/>
    <property type="molecule type" value="Genomic_DNA"/>
</dbReference>
<dbReference type="EC" id="2.7.1.180" evidence="2 11"/>
<evidence type="ECO:0000256" key="2">
    <source>
        <dbReference type="ARBA" id="ARBA00011955"/>
    </source>
</evidence>
<dbReference type="GO" id="GO:0016740">
    <property type="term" value="F:transferase activity"/>
    <property type="evidence" value="ECO:0007669"/>
    <property type="project" value="UniProtKB-UniRule"/>
</dbReference>
<evidence type="ECO:0000256" key="11">
    <source>
        <dbReference type="PIRNR" id="PIRNR006268"/>
    </source>
</evidence>
<name>D0KY43_HALNC</name>
<keyword evidence="7 11" id="KW-0274">FAD</keyword>
<keyword evidence="14" id="KW-0472">Membrane</keyword>
<comment type="subcellular location">
    <subcellularLocation>
        <location evidence="14">Cell inner membrane</location>
        <topology evidence="14">Lipid-anchor</topology>
        <orientation evidence="14">Periplasmic side</orientation>
    </subcellularLocation>
</comment>
<comment type="cofactor">
    <cofactor evidence="13">
        <name>Mg(2+)</name>
        <dbReference type="ChEBI" id="CHEBI:18420"/>
    </cofactor>
    <cofactor evidence="13">
        <name>Mn(2+)</name>
        <dbReference type="ChEBI" id="CHEBI:29035"/>
    </cofactor>
    <text evidence="13">Magnesium. Can also use manganese.</text>
</comment>
<evidence type="ECO:0000256" key="13">
    <source>
        <dbReference type="PIRSR" id="PIRSR006268-2"/>
    </source>
</evidence>
<evidence type="ECO:0000256" key="10">
    <source>
        <dbReference type="ARBA" id="ARBA00048540"/>
    </source>
</evidence>
<evidence type="ECO:0000256" key="9">
    <source>
        <dbReference type="ARBA" id="ARBA00031306"/>
    </source>
</evidence>
<feature type="binding site" evidence="12">
    <location>
        <position position="273"/>
    </location>
    <ligand>
        <name>FAD</name>
        <dbReference type="ChEBI" id="CHEBI:57692"/>
    </ligand>
</feature>